<dbReference type="PANTHER" id="PTHR33116">
    <property type="entry name" value="REVERSE TRANSCRIPTASE ZINC-BINDING DOMAIN-CONTAINING PROTEIN-RELATED-RELATED"/>
    <property type="match status" value="1"/>
</dbReference>
<protein>
    <recommendedName>
        <fullName evidence="2">Reverse transcriptase domain-containing protein</fullName>
    </recommendedName>
</protein>
<accession>A0A2N9I233</accession>
<organism evidence="3">
    <name type="scientific">Fagus sylvatica</name>
    <name type="common">Beechnut</name>
    <dbReference type="NCBI Taxonomy" id="28930"/>
    <lineage>
        <taxon>Eukaryota</taxon>
        <taxon>Viridiplantae</taxon>
        <taxon>Streptophyta</taxon>
        <taxon>Embryophyta</taxon>
        <taxon>Tracheophyta</taxon>
        <taxon>Spermatophyta</taxon>
        <taxon>Magnoliopsida</taxon>
        <taxon>eudicotyledons</taxon>
        <taxon>Gunneridae</taxon>
        <taxon>Pentapetalae</taxon>
        <taxon>rosids</taxon>
        <taxon>fabids</taxon>
        <taxon>Fagales</taxon>
        <taxon>Fagaceae</taxon>
        <taxon>Fagus</taxon>
    </lineage>
</organism>
<dbReference type="Gene3D" id="3.60.10.10">
    <property type="entry name" value="Endonuclease/exonuclease/phosphatase"/>
    <property type="match status" value="1"/>
</dbReference>
<gene>
    <name evidence="3" type="ORF">FSB_LOCUS47989</name>
</gene>
<dbReference type="InterPro" id="IPR026960">
    <property type="entry name" value="RVT-Znf"/>
</dbReference>
<dbReference type="InterPro" id="IPR043502">
    <property type="entry name" value="DNA/RNA_pol_sf"/>
</dbReference>
<dbReference type="EMBL" id="OIVN01004946">
    <property type="protein sequence ID" value="SPD20107.1"/>
    <property type="molecule type" value="Genomic_DNA"/>
</dbReference>
<dbReference type="PROSITE" id="PS50878">
    <property type="entry name" value="RT_POL"/>
    <property type="match status" value="1"/>
</dbReference>
<dbReference type="SUPFAM" id="SSF56672">
    <property type="entry name" value="DNA/RNA polymerases"/>
    <property type="match status" value="1"/>
</dbReference>
<name>A0A2N9I233_FAGSY</name>
<feature type="compositionally biased region" description="Polar residues" evidence="1">
    <location>
        <begin position="472"/>
        <end position="481"/>
    </location>
</feature>
<dbReference type="PANTHER" id="PTHR33116:SF78">
    <property type="entry name" value="OS12G0587133 PROTEIN"/>
    <property type="match status" value="1"/>
</dbReference>
<dbReference type="InterPro" id="IPR000477">
    <property type="entry name" value="RT_dom"/>
</dbReference>
<evidence type="ECO:0000259" key="2">
    <source>
        <dbReference type="PROSITE" id="PS50878"/>
    </source>
</evidence>
<evidence type="ECO:0000313" key="3">
    <source>
        <dbReference type="EMBL" id="SPD20107.1"/>
    </source>
</evidence>
<dbReference type="SUPFAM" id="SSF56219">
    <property type="entry name" value="DNase I-like"/>
    <property type="match status" value="1"/>
</dbReference>
<dbReference type="Pfam" id="PF00078">
    <property type="entry name" value="RVT_1"/>
    <property type="match status" value="1"/>
</dbReference>
<feature type="region of interest" description="Disordered" evidence="1">
    <location>
        <begin position="438"/>
        <end position="490"/>
    </location>
</feature>
<dbReference type="CDD" id="cd01650">
    <property type="entry name" value="RT_nLTR_like"/>
    <property type="match status" value="1"/>
</dbReference>
<feature type="domain" description="Reverse transcriptase" evidence="2">
    <location>
        <begin position="947"/>
        <end position="1225"/>
    </location>
</feature>
<dbReference type="Pfam" id="PF13966">
    <property type="entry name" value="zf-RVT"/>
    <property type="match status" value="1"/>
</dbReference>
<dbReference type="InterPro" id="IPR036691">
    <property type="entry name" value="Endo/exonu/phosph_ase_sf"/>
</dbReference>
<sequence length="1610" mass="181741">MAAPTPQISLPSLLSPSPTIYGQPNVIFDSVKGIKCQPWLMGLWVSKERKRGRGEDRFWGWGAAMDDGVQPNALGRARTTSSIGSPLPPPPPPFPTPSPIFTSHQSIPLIFPVPPPPPNTQHQSLTPPPPKFPIPPQNHLGLIPCFGSFPSQPHPPQLWTYPQYSYATQPSQPPYTIPINLPIKRPPQQLRPPINQASVGVRKYMFRIGAKNFFLAFDGGRAAPYHIIEKRRKFVGSLWLGLDSLRWVLKTWGLLWQETELKGFFWFLRTDYSTLELSCLQNQHGRFVELSEYHGGAQRGGIRVPEGFKGKGWDSFAKELASFFLGKELSMEIWAGNSRNGNIFSGLETRDSRDFAAPLKPLIGSNIPFKAADLNLKPTRAPLDTSAPRPTRKYYFKWEPIHTTLRITKIVGEKRQAAWVGLKTKAQGLAQATSRAFPQTHVGVNGPDATGFDPDPLKEARVPPLRPVDPTHGQSLCSSRSDGSDEEPKPTIELNEAAYDGSDDPKPIFELIEAAYDGAEDPDPIFELHEAAYDRFQRDPPPFSSSPTILLSFPSSVFELGESSQAVSSSAGEVELPVTLFEEPADTPIYCEPLAMVNPSETSDCAHGSPVEFSAWVKRHHWGFCKLVSFPIETHEQECLALLQRIKASRFANKEKEKGGTRRQPASSKKGSRELWSYAFYPGMLGALIIPRKENRLNPGSEAGSVMWSVFKKQSAVLLMWDNRVVEKLDAVVHDFLVSCLWKSVSDGFVWVGTGLYGPTNDLLRRELWEELRAVQGLWHHPWCVFGDFNAVRFPSERLGCSSSGSANPSMSRIDRFLISSDWEDRYPDVIQKLLPRPLSDHFPLLLEVGSLAGGKSPFRFENMWLKDEGFVDRIEAWWSNYSFCGPPSVVLARKLKALKEDLKQWNYHEFGNVSTKMKQLSCELEVLDCKERQGGLSSMERDLRESLLLELDRLAHLEETSWRQKSRNALNIKDFRPISLIGSIYKILAKVLANRLRRVLDGLVSESQNAFVGGRQTLDSVLIANECLDSRVKSRIPGVVCKLDIEKAYDHVNWDCLIYLMDRMGFGSRWKTWIRTCISSVRFSVMVNGSPSGFFGSSRGIRQGDPLSPLLFFLVMEVLSRMLHRTEEAGFIRGFKAGHGVEDDIHVSHLLFADDTIVFCDAEHEQLLHQRMVLLCFEAVTGLGVNMSKSELVPMGEVLNVSHLAGTLCCRIGSLPMSYLGLPLGASFKASSVWNPILEKIERRLAGWKKLYLSKGGRITLLKSTLASLPTYYLSLFTIPKHVAARIEKLQRNFLWGGVEVFNRALIGKWLWKFGREESHLWHRVIVAKYGLDCGGWMTKKPVGTHGCSLWKGIFLGWDLFNQQVELVAGLGNRIRFWHDKWCGDAPLKALFPSLFACSTSQFASLDSCLLSSGVGEGRSWNITFLRDFNDWEVDEVLAFFTFIYSKIPAGVNPDSMRWTLCQHGEFDVKSFYHALDVKIDIKFPWKAIWRAKAPRRVSFFVWSAAWGKILTCDNLMRRGYTMVGWCCMCRNSGETGNHLLIHCPIALDLWYLILRSFGVLWVFPNTVADLLFGWFNCFGRRNSSVWNLVPLCLMWTVWRESNSRILKR</sequence>
<reference evidence="3" key="1">
    <citation type="submission" date="2018-02" db="EMBL/GenBank/DDBJ databases">
        <authorList>
            <person name="Cohen D.B."/>
            <person name="Kent A.D."/>
        </authorList>
    </citation>
    <scope>NUCLEOTIDE SEQUENCE</scope>
</reference>
<proteinExistence type="predicted"/>
<evidence type="ECO:0000256" key="1">
    <source>
        <dbReference type="SAM" id="MobiDB-lite"/>
    </source>
</evidence>